<reference evidence="2 3" key="1">
    <citation type="submission" date="2023-05" db="EMBL/GenBank/DDBJ databases">
        <title>Draft genome sequence of Streptomyces sp. B-S-A6 isolated from a cave soil in Thailand.</title>
        <authorList>
            <person name="Chamroensaksri N."/>
            <person name="Muangham S."/>
        </authorList>
    </citation>
    <scope>NUCLEOTIDE SEQUENCE [LARGE SCALE GENOMIC DNA]</scope>
    <source>
        <strain evidence="2 3">B-S-A6</strain>
    </source>
</reference>
<dbReference type="EMBL" id="JASCIQ010000027">
    <property type="protein sequence ID" value="MDI3406847.1"/>
    <property type="molecule type" value="Genomic_DNA"/>
</dbReference>
<feature type="transmembrane region" description="Helical" evidence="1">
    <location>
        <begin position="37"/>
        <end position="58"/>
    </location>
</feature>
<organism evidence="2 3">
    <name type="scientific">Streptomyces cavernicola</name>
    <dbReference type="NCBI Taxonomy" id="3043613"/>
    <lineage>
        <taxon>Bacteria</taxon>
        <taxon>Bacillati</taxon>
        <taxon>Actinomycetota</taxon>
        <taxon>Actinomycetes</taxon>
        <taxon>Kitasatosporales</taxon>
        <taxon>Streptomycetaceae</taxon>
        <taxon>Streptomyces</taxon>
    </lineage>
</organism>
<comment type="caution">
    <text evidence="2">The sequence shown here is derived from an EMBL/GenBank/DDBJ whole genome shotgun (WGS) entry which is preliminary data.</text>
</comment>
<accession>A0ABT6SF69</accession>
<keyword evidence="3" id="KW-1185">Reference proteome</keyword>
<feature type="transmembrane region" description="Helical" evidence="1">
    <location>
        <begin position="64"/>
        <end position="83"/>
    </location>
</feature>
<evidence type="ECO:0000313" key="2">
    <source>
        <dbReference type="EMBL" id="MDI3406847.1"/>
    </source>
</evidence>
<proteinExistence type="predicted"/>
<keyword evidence="1" id="KW-0472">Membrane</keyword>
<dbReference type="Proteomes" id="UP001223978">
    <property type="component" value="Unassembled WGS sequence"/>
</dbReference>
<gene>
    <name evidence="2" type="ORF">QIS96_23920</name>
</gene>
<evidence type="ECO:0000313" key="3">
    <source>
        <dbReference type="Proteomes" id="UP001223978"/>
    </source>
</evidence>
<keyword evidence="1" id="KW-1133">Transmembrane helix</keyword>
<sequence>MASLALALVVVQLVAVVLCGVHLHRRRGHGADGRTRSLRLLSPVLLATSALPLIPLLAYDASALLWGLWGAGYLTAALVHAAAGSARGSVGPPAPTP</sequence>
<keyword evidence="1" id="KW-0812">Transmembrane</keyword>
<feature type="transmembrane region" description="Helical" evidence="1">
    <location>
        <begin position="6"/>
        <end position="25"/>
    </location>
</feature>
<name>A0ABT6SF69_9ACTN</name>
<protein>
    <submittedName>
        <fullName evidence="2">Uncharacterized protein</fullName>
    </submittedName>
</protein>
<dbReference type="RefSeq" id="WP_282544775.1">
    <property type="nucleotide sequence ID" value="NZ_JASCIQ010000027.1"/>
</dbReference>
<evidence type="ECO:0000256" key="1">
    <source>
        <dbReference type="SAM" id="Phobius"/>
    </source>
</evidence>